<gene>
    <name evidence="2" type="ORF">KDW_21620</name>
</gene>
<evidence type="ECO:0000313" key="3">
    <source>
        <dbReference type="Proteomes" id="UP000326912"/>
    </source>
</evidence>
<evidence type="ECO:0000256" key="1">
    <source>
        <dbReference type="SAM" id="MobiDB-lite"/>
    </source>
</evidence>
<proteinExistence type="predicted"/>
<name>A0A5J4KNK0_9CHLR</name>
<dbReference type="Proteomes" id="UP000326912">
    <property type="component" value="Unassembled WGS sequence"/>
</dbReference>
<accession>A0A5J4KNK0</accession>
<keyword evidence="3" id="KW-1185">Reference proteome</keyword>
<organism evidence="2 3">
    <name type="scientific">Dictyobacter vulcani</name>
    <dbReference type="NCBI Taxonomy" id="2607529"/>
    <lineage>
        <taxon>Bacteria</taxon>
        <taxon>Bacillati</taxon>
        <taxon>Chloroflexota</taxon>
        <taxon>Ktedonobacteria</taxon>
        <taxon>Ktedonobacterales</taxon>
        <taxon>Dictyobacteraceae</taxon>
        <taxon>Dictyobacter</taxon>
    </lineage>
</organism>
<reference evidence="2 3" key="1">
    <citation type="submission" date="2019-10" db="EMBL/GenBank/DDBJ databases">
        <title>Dictyobacter vulcani sp. nov., within the class Ktedonobacteria, isolated from soil of volcanic Mt. Zao.</title>
        <authorList>
            <person name="Zheng Y."/>
            <person name="Wang C.M."/>
            <person name="Sakai Y."/>
            <person name="Abe K."/>
            <person name="Yokota A."/>
            <person name="Yabe S."/>
        </authorList>
    </citation>
    <scope>NUCLEOTIDE SEQUENCE [LARGE SCALE GENOMIC DNA]</scope>
    <source>
        <strain evidence="2 3">W12</strain>
    </source>
</reference>
<dbReference type="AlphaFoldDB" id="A0A5J4KNK0"/>
<sequence length="61" mass="6879">MPAISAAKTGKLEPLPTSADEQEEASTADRRLLFLHYLVQHGVYNEGFQTEQTPEQYRGKE</sequence>
<dbReference type="EMBL" id="BKZW01000001">
    <property type="protein sequence ID" value="GER88000.1"/>
    <property type="molecule type" value="Genomic_DNA"/>
</dbReference>
<feature type="region of interest" description="Disordered" evidence="1">
    <location>
        <begin position="1"/>
        <end position="26"/>
    </location>
</feature>
<comment type="caution">
    <text evidence="2">The sequence shown here is derived from an EMBL/GenBank/DDBJ whole genome shotgun (WGS) entry which is preliminary data.</text>
</comment>
<protein>
    <submittedName>
        <fullName evidence="2">Uncharacterized protein</fullName>
    </submittedName>
</protein>
<evidence type="ECO:0000313" key="2">
    <source>
        <dbReference type="EMBL" id="GER88000.1"/>
    </source>
</evidence>